<protein>
    <submittedName>
        <fullName evidence="1">Uncharacterized protein</fullName>
    </submittedName>
</protein>
<comment type="caution">
    <text evidence="1">The sequence shown here is derived from an EMBL/GenBank/DDBJ whole genome shotgun (WGS) entry which is preliminary data.</text>
</comment>
<keyword evidence="2" id="KW-1185">Reference proteome</keyword>
<organism evidence="1 2">
    <name type="scientific">Oculimacula yallundae</name>
    <dbReference type="NCBI Taxonomy" id="86028"/>
    <lineage>
        <taxon>Eukaryota</taxon>
        <taxon>Fungi</taxon>
        <taxon>Dikarya</taxon>
        <taxon>Ascomycota</taxon>
        <taxon>Pezizomycotina</taxon>
        <taxon>Leotiomycetes</taxon>
        <taxon>Helotiales</taxon>
        <taxon>Ploettnerulaceae</taxon>
        <taxon>Oculimacula</taxon>
    </lineage>
</organism>
<gene>
    <name evidence="1" type="ORF">VTL71DRAFT_1405</name>
</gene>
<evidence type="ECO:0000313" key="1">
    <source>
        <dbReference type="EMBL" id="KAL2066981.1"/>
    </source>
</evidence>
<sequence length="339" mass="38930">MTSLTPLETNSASLGAAMANPNKGTWESLPYDLRFMMWLATHKDESRVVLADSTMVPREELSRVIPTASSMVPREETSSSTAKAFKRKWKEMNRTPKFPVRIHNKEKTCEAFTAGVFSDKLSAMILAQTFFGPEVKQDPGFMEYLFGLNSVQKALRHSKNIYFIPDLRKFASAMVEAERRVSLIDYDIPIEERMPHFSLVFGWELESVAIEAWKPTPDDDRGDKDFLKSVEYLVEALYDLPNLKTIYVVQKTIEDPRTVMLHTPRFTRLALRKNASVESNDQTKARTALNAEDVQNYQNTSVARSIIQRAWSNYKRYGHHPCPDIRIVAWDVKKEVIQQ</sequence>
<accession>A0ABR4CBZ2</accession>
<evidence type="ECO:0000313" key="2">
    <source>
        <dbReference type="Proteomes" id="UP001595075"/>
    </source>
</evidence>
<dbReference type="Proteomes" id="UP001595075">
    <property type="component" value="Unassembled WGS sequence"/>
</dbReference>
<dbReference type="EMBL" id="JAZHXI010000010">
    <property type="protein sequence ID" value="KAL2066981.1"/>
    <property type="molecule type" value="Genomic_DNA"/>
</dbReference>
<name>A0ABR4CBZ2_9HELO</name>
<proteinExistence type="predicted"/>
<reference evidence="1 2" key="1">
    <citation type="journal article" date="2024" name="Commun. Biol.">
        <title>Comparative genomic analysis of thermophilic fungi reveals convergent evolutionary adaptations and gene losses.</title>
        <authorList>
            <person name="Steindorff A.S."/>
            <person name="Aguilar-Pontes M.V."/>
            <person name="Robinson A.J."/>
            <person name="Andreopoulos B."/>
            <person name="LaButti K."/>
            <person name="Kuo A."/>
            <person name="Mondo S."/>
            <person name="Riley R."/>
            <person name="Otillar R."/>
            <person name="Haridas S."/>
            <person name="Lipzen A."/>
            <person name="Grimwood J."/>
            <person name="Schmutz J."/>
            <person name="Clum A."/>
            <person name="Reid I.D."/>
            <person name="Moisan M.C."/>
            <person name="Butler G."/>
            <person name="Nguyen T.T.M."/>
            <person name="Dewar K."/>
            <person name="Conant G."/>
            <person name="Drula E."/>
            <person name="Henrissat B."/>
            <person name="Hansel C."/>
            <person name="Singer S."/>
            <person name="Hutchinson M.I."/>
            <person name="de Vries R.P."/>
            <person name="Natvig D.O."/>
            <person name="Powell A.J."/>
            <person name="Tsang A."/>
            <person name="Grigoriev I.V."/>
        </authorList>
    </citation>
    <scope>NUCLEOTIDE SEQUENCE [LARGE SCALE GENOMIC DNA]</scope>
    <source>
        <strain evidence="1 2">CBS 494.80</strain>
    </source>
</reference>